<dbReference type="FunFam" id="2.60.40.10:FF:000504">
    <property type="entry name" value="Bent, isoform J"/>
    <property type="match status" value="1"/>
</dbReference>
<dbReference type="AlphaFoldDB" id="A0A183CMM1"/>
<dbReference type="PANTHER" id="PTHR13817">
    <property type="entry name" value="TITIN"/>
    <property type="match status" value="1"/>
</dbReference>
<evidence type="ECO:0000313" key="11">
    <source>
        <dbReference type="WBParaSite" id="GPLIN_001412700"/>
    </source>
</evidence>
<dbReference type="FunFam" id="2.60.40.10:FF:000107">
    <property type="entry name" value="Myosin, light chain kinase a"/>
    <property type="match status" value="1"/>
</dbReference>
<dbReference type="InterPro" id="IPR003599">
    <property type="entry name" value="Ig_sub"/>
</dbReference>
<feature type="domain" description="Ig-like" evidence="8">
    <location>
        <begin position="206"/>
        <end position="295"/>
    </location>
</feature>
<dbReference type="InterPro" id="IPR003598">
    <property type="entry name" value="Ig_sub2"/>
</dbReference>
<organism evidence="10 11">
    <name type="scientific">Globodera pallida</name>
    <name type="common">Potato cyst nematode worm</name>
    <name type="synonym">Heterodera pallida</name>
    <dbReference type="NCBI Taxonomy" id="36090"/>
    <lineage>
        <taxon>Eukaryota</taxon>
        <taxon>Metazoa</taxon>
        <taxon>Ecdysozoa</taxon>
        <taxon>Nematoda</taxon>
        <taxon>Chromadorea</taxon>
        <taxon>Rhabditida</taxon>
        <taxon>Tylenchina</taxon>
        <taxon>Tylenchomorpha</taxon>
        <taxon>Tylenchoidea</taxon>
        <taxon>Heteroderidae</taxon>
        <taxon>Heteroderinae</taxon>
        <taxon>Globodera</taxon>
    </lineage>
</organism>
<dbReference type="Proteomes" id="UP000050741">
    <property type="component" value="Unassembled WGS sequence"/>
</dbReference>
<dbReference type="SUPFAM" id="SSF48726">
    <property type="entry name" value="Immunoglobulin"/>
    <property type="match status" value="3"/>
</dbReference>
<evidence type="ECO:0000256" key="3">
    <source>
        <dbReference type="ARBA" id="ARBA00022490"/>
    </source>
</evidence>
<dbReference type="GO" id="GO:0031430">
    <property type="term" value="C:M band"/>
    <property type="evidence" value="ECO:0007669"/>
    <property type="project" value="TreeGrafter"/>
</dbReference>
<evidence type="ECO:0000259" key="8">
    <source>
        <dbReference type="PROSITE" id="PS50835"/>
    </source>
</evidence>
<dbReference type="Pfam" id="PF00041">
    <property type="entry name" value="fn3"/>
    <property type="match status" value="3"/>
</dbReference>
<dbReference type="FunFam" id="2.60.40.10:FF:000056">
    <property type="entry name" value="twitchin isoform X4"/>
    <property type="match status" value="1"/>
</dbReference>
<dbReference type="PROSITE" id="PS50853">
    <property type="entry name" value="FN3"/>
    <property type="match status" value="2"/>
</dbReference>
<feature type="domain" description="Fibronectin type-III" evidence="9">
    <location>
        <begin position="485"/>
        <end position="582"/>
    </location>
</feature>
<keyword evidence="3" id="KW-0963">Cytoplasm</keyword>
<dbReference type="InterPro" id="IPR050964">
    <property type="entry name" value="Striated_Muscle_Regulatory"/>
</dbReference>
<keyword evidence="10" id="KW-1185">Reference proteome</keyword>
<dbReference type="GO" id="GO:0045214">
    <property type="term" value="P:sarcomere organization"/>
    <property type="evidence" value="ECO:0007669"/>
    <property type="project" value="TreeGrafter"/>
</dbReference>
<comment type="subcellular location">
    <subcellularLocation>
        <location evidence="1">Cytoplasm</location>
    </subcellularLocation>
</comment>
<sequence>VSGLVENERYKFRVLAENQYGLSDPLELPEPIVAKYQFSVPSQPDKPVVRDFDRTWAELEWEPPASNGGSKILGYNLQYRDQHSHKWVTCNKFLIESTHFKAQNLRDLGEYEFRVVAKNAAGWSKPSPPSDRVQLRQRCGSGTDRRARPSNCMRSQSCPLTEFTVPGLREYHDYEFRVIALNAHGRGPPSLPTSPIKIQATAGGRPTIVVKPEDVTCPYNKRAVFTCEAVGRPQPTARWLRNGREIPDGARYRVEDNGEVQFKLIIKEVWDIDVGDYTCEVSNVFGTETATAVLNVQAPPVLEKQVPNAVHPEGDMVRIKIYFSGSPPFTHRLLLNGVEVSPDAPNIRWVDFDDHILLTIPELHAHEAGRYEYHIQNESGEASTAFWLNVSGLPSVPEGPLQITDIGEHQATVSWRPPAHDGGSRITNYVLEKRDLGRGAAGLGEDQDTWVVVASAVRELACNTNGQGPPLLSEKPIVARLQFGVPSPPALSGVVDVGSDYAVLSWQRPERDGGGRLRGYMVEKKEEGTDYWQKCTQAPSPSTSLSVTNLIDGRKYSFRIIAVNDAGDSEPALIEDYVFKPAAKGQAPEVISALRDQAGSTGGIVTFECEIGGSPKPDIQWYRGSKELVDTAKCTLIDKGNKQVCIVNNLHAEDEDEYTCRATNQFGTRSTRAQLRLSISNSGEE</sequence>
<dbReference type="PROSITE" id="PS50835">
    <property type="entry name" value="IG_LIKE"/>
    <property type="match status" value="2"/>
</dbReference>
<dbReference type="SMART" id="SM00408">
    <property type="entry name" value="IGc2"/>
    <property type="match status" value="2"/>
</dbReference>
<dbReference type="InterPro" id="IPR013098">
    <property type="entry name" value="Ig_I-set"/>
</dbReference>
<evidence type="ECO:0000256" key="2">
    <source>
        <dbReference type="ARBA" id="ARBA00006692"/>
    </source>
</evidence>
<evidence type="ECO:0000256" key="7">
    <source>
        <dbReference type="ARBA" id="ARBA00023319"/>
    </source>
</evidence>
<dbReference type="SMART" id="SM00060">
    <property type="entry name" value="FN3"/>
    <property type="match status" value="4"/>
</dbReference>
<protein>
    <submittedName>
        <fullName evidence="11">TITIN protein</fullName>
    </submittedName>
</protein>
<dbReference type="CDD" id="cd00063">
    <property type="entry name" value="FN3"/>
    <property type="match status" value="3"/>
</dbReference>
<evidence type="ECO:0000256" key="5">
    <source>
        <dbReference type="ARBA" id="ARBA00022741"/>
    </source>
</evidence>
<keyword evidence="7" id="KW-0393">Immunoglobulin domain</keyword>
<dbReference type="SMART" id="SM00409">
    <property type="entry name" value="IG"/>
    <property type="match status" value="3"/>
</dbReference>
<dbReference type="InterPro" id="IPR036116">
    <property type="entry name" value="FN3_sf"/>
</dbReference>
<dbReference type="GO" id="GO:0005524">
    <property type="term" value="F:ATP binding"/>
    <property type="evidence" value="ECO:0007669"/>
    <property type="project" value="UniProtKB-KW"/>
</dbReference>
<dbReference type="InterPro" id="IPR007110">
    <property type="entry name" value="Ig-like_dom"/>
</dbReference>
<dbReference type="InterPro" id="IPR013783">
    <property type="entry name" value="Ig-like_fold"/>
</dbReference>
<evidence type="ECO:0000256" key="1">
    <source>
        <dbReference type="ARBA" id="ARBA00004496"/>
    </source>
</evidence>
<evidence type="ECO:0000256" key="4">
    <source>
        <dbReference type="ARBA" id="ARBA00022737"/>
    </source>
</evidence>
<dbReference type="PANTHER" id="PTHR13817:SF151">
    <property type="entry name" value="TITIN"/>
    <property type="match status" value="1"/>
</dbReference>
<dbReference type="InterPro" id="IPR036179">
    <property type="entry name" value="Ig-like_dom_sf"/>
</dbReference>
<dbReference type="FunFam" id="2.60.40.10:FF:000147">
    <property type="entry name" value="Myosin light chain kinase"/>
    <property type="match status" value="1"/>
</dbReference>
<keyword evidence="4" id="KW-0677">Repeat</keyword>
<keyword evidence="5" id="KW-0547">Nucleotide-binding</keyword>
<feature type="domain" description="Ig-like" evidence="8">
    <location>
        <begin position="588"/>
        <end position="678"/>
    </location>
</feature>
<dbReference type="Gene3D" id="2.60.40.10">
    <property type="entry name" value="Immunoglobulins"/>
    <property type="match status" value="8"/>
</dbReference>
<reference evidence="11" key="2">
    <citation type="submission" date="2016-06" db="UniProtKB">
        <authorList>
            <consortium name="WormBaseParasite"/>
        </authorList>
    </citation>
    <scope>IDENTIFICATION</scope>
</reference>
<keyword evidence="6" id="KW-0067">ATP-binding</keyword>
<accession>A0A183CMM1</accession>
<reference evidence="10" key="1">
    <citation type="submission" date="2014-05" db="EMBL/GenBank/DDBJ databases">
        <title>The genome and life-stage specific transcriptomes of Globodera pallida elucidate key aspects of plant parasitism by a cyst nematode.</title>
        <authorList>
            <person name="Cotton J.A."/>
            <person name="Lilley C.J."/>
            <person name="Jones L.M."/>
            <person name="Kikuchi T."/>
            <person name="Reid A.J."/>
            <person name="Thorpe P."/>
            <person name="Tsai I.J."/>
            <person name="Beasley H."/>
            <person name="Blok V."/>
            <person name="Cock P.J.A."/>
            <person name="Van den Akker S.E."/>
            <person name="Holroyd N."/>
            <person name="Hunt M."/>
            <person name="Mantelin S."/>
            <person name="Naghra H."/>
            <person name="Pain A."/>
            <person name="Palomares-Rius J.E."/>
            <person name="Zarowiecki M."/>
            <person name="Berriman M."/>
            <person name="Jones J.T."/>
            <person name="Urwin P.E."/>
        </authorList>
    </citation>
    <scope>NUCLEOTIDE SEQUENCE [LARGE SCALE GENOMIC DNA]</scope>
    <source>
        <strain evidence="10">Lindley</strain>
    </source>
</reference>
<proteinExistence type="inferred from homology"/>
<dbReference type="GO" id="GO:0032956">
    <property type="term" value="P:regulation of actin cytoskeleton organization"/>
    <property type="evidence" value="ECO:0007669"/>
    <property type="project" value="UniProtKB-ARBA"/>
</dbReference>
<evidence type="ECO:0000313" key="10">
    <source>
        <dbReference type="Proteomes" id="UP000050741"/>
    </source>
</evidence>
<evidence type="ECO:0000259" key="9">
    <source>
        <dbReference type="PROSITE" id="PS50853"/>
    </source>
</evidence>
<evidence type="ECO:0000256" key="6">
    <source>
        <dbReference type="ARBA" id="ARBA00022840"/>
    </source>
</evidence>
<feature type="domain" description="Fibronectin type-III" evidence="9">
    <location>
        <begin position="43"/>
        <end position="138"/>
    </location>
</feature>
<comment type="similarity">
    <text evidence="2">Belongs to the protein kinase superfamily. CAMK Ser/Thr protein kinase family.</text>
</comment>
<dbReference type="PRINTS" id="PR00014">
    <property type="entry name" value="FNTYPEIII"/>
</dbReference>
<dbReference type="InterPro" id="IPR003961">
    <property type="entry name" value="FN3_dom"/>
</dbReference>
<name>A0A183CMM1_GLOPA</name>
<dbReference type="SUPFAM" id="SSF49265">
    <property type="entry name" value="Fibronectin type III"/>
    <property type="match status" value="3"/>
</dbReference>
<dbReference type="WBParaSite" id="GPLIN_001412700">
    <property type="protein sequence ID" value="GPLIN_001412700"/>
    <property type="gene ID" value="GPLIN_001412700"/>
</dbReference>
<dbReference type="Pfam" id="PF07679">
    <property type="entry name" value="I-set"/>
    <property type="match status" value="3"/>
</dbReference>